<sequence length="162" mass="18884">MPAIISLIDILKNYSDYLITTTADMNIIHYSDESAHSPENNSTIYQIAACKHDKLKDNYIELDDYLFEKIHEELPRYFTRQIQKNMLDKKVTPAILQMLHFDLTGNAAVTPSAISRDVEERLRLILTLAYPNIIFDLRTNNGFKGTKFNIFWDETNAYFNEQ</sequence>
<reference evidence="1" key="1">
    <citation type="submission" date="2021-06" db="EMBL/GenBank/DDBJ databases">
        <authorList>
            <person name="Kallberg Y."/>
            <person name="Tangrot J."/>
            <person name="Rosling A."/>
        </authorList>
    </citation>
    <scope>NUCLEOTIDE SEQUENCE</scope>
    <source>
        <strain evidence="1">IN212</strain>
    </source>
</reference>
<feature type="non-terminal residue" evidence="1">
    <location>
        <position position="162"/>
    </location>
</feature>
<gene>
    <name evidence="1" type="ORF">RFULGI_LOCUS12252</name>
</gene>
<comment type="caution">
    <text evidence="1">The sequence shown here is derived from an EMBL/GenBank/DDBJ whole genome shotgun (WGS) entry which is preliminary data.</text>
</comment>
<protein>
    <submittedName>
        <fullName evidence="1">111_t:CDS:1</fullName>
    </submittedName>
</protein>
<dbReference type="OrthoDB" id="2414320at2759"/>
<dbReference type="AlphaFoldDB" id="A0A9N9IFE3"/>
<dbReference type="EMBL" id="CAJVPZ010028877">
    <property type="protein sequence ID" value="CAG8732600.1"/>
    <property type="molecule type" value="Genomic_DNA"/>
</dbReference>
<organism evidence="1 2">
    <name type="scientific">Racocetra fulgida</name>
    <dbReference type="NCBI Taxonomy" id="60492"/>
    <lineage>
        <taxon>Eukaryota</taxon>
        <taxon>Fungi</taxon>
        <taxon>Fungi incertae sedis</taxon>
        <taxon>Mucoromycota</taxon>
        <taxon>Glomeromycotina</taxon>
        <taxon>Glomeromycetes</taxon>
        <taxon>Diversisporales</taxon>
        <taxon>Gigasporaceae</taxon>
        <taxon>Racocetra</taxon>
    </lineage>
</organism>
<evidence type="ECO:0000313" key="1">
    <source>
        <dbReference type="EMBL" id="CAG8732600.1"/>
    </source>
</evidence>
<name>A0A9N9IFE3_9GLOM</name>
<keyword evidence="2" id="KW-1185">Reference proteome</keyword>
<accession>A0A9N9IFE3</accession>
<proteinExistence type="predicted"/>
<evidence type="ECO:0000313" key="2">
    <source>
        <dbReference type="Proteomes" id="UP000789396"/>
    </source>
</evidence>
<dbReference type="Proteomes" id="UP000789396">
    <property type="component" value="Unassembled WGS sequence"/>
</dbReference>